<organism evidence="9 10">
    <name type="scientific">Streptomyces synnematoformans</name>
    <dbReference type="NCBI Taxonomy" id="415721"/>
    <lineage>
        <taxon>Bacteria</taxon>
        <taxon>Bacillati</taxon>
        <taxon>Actinomycetota</taxon>
        <taxon>Actinomycetes</taxon>
        <taxon>Kitasatosporales</taxon>
        <taxon>Streptomycetaceae</taxon>
        <taxon>Streptomyces</taxon>
    </lineage>
</organism>
<dbReference type="InterPro" id="IPR001127">
    <property type="entry name" value="PTS_EIIA_1_perm"/>
</dbReference>
<dbReference type="InterPro" id="IPR011055">
    <property type="entry name" value="Dup_hybrid_motif"/>
</dbReference>
<keyword evidence="4" id="KW-0808">Transferase</keyword>
<evidence type="ECO:0000256" key="2">
    <source>
        <dbReference type="ARBA" id="ARBA00022448"/>
    </source>
</evidence>
<dbReference type="Gene3D" id="2.70.70.10">
    <property type="entry name" value="Glucose Permease (Domain IIA)"/>
    <property type="match status" value="1"/>
</dbReference>
<evidence type="ECO:0000313" key="9">
    <source>
        <dbReference type="EMBL" id="GAA1502315.1"/>
    </source>
</evidence>
<evidence type="ECO:0000256" key="5">
    <source>
        <dbReference type="ARBA" id="ARBA00022683"/>
    </source>
</evidence>
<dbReference type="SUPFAM" id="SSF51261">
    <property type="entry name" value="Duplicated hybrid motif"/>
    <property type="match status" value="1"/>
</dbReference>
<protein>
    <recommendedName>
        <fullName evidence="8">PTS EIIA type-1 domain-containing protein</fullName>
    </recommendedName>
</protein>
<feature type="domain" description="PTS EIIA type-1" evidence="8">
    <location>
        <begin position="96"/>
        <end position="200"/>
    </location>
</feature>
<keyword evidence="2" id="KW-0813">Transport</keyword>
<evidence type="ECO:0000313" key="10">
    <source>
        <dbReference type="Proteomes" id="UP001500443"/>
    </source>
</evidence>
<accession>A0ABN1ZQM4</accession>
<evidence type="ECO:0000259" key="8">
    <source>
        <dbReference type="PROSITE" id="PS51093"/>
    </source>
</evidence>
<dbReference type="PANTHER" id="PTHR45008:SF1">
    <property type="entry name" value="PTS SYSTEM GLUCOSE-SPECIFIC EIIA COMPONENT"/>
    <property type="match status" value="1"/>
</dbReference>
<feature type="region of interest" description="Disordered" evidence="7">
    <location>
        <begin position="1"/>
        <end position="82"/>
    </location>
</feature>
<dbReference type="PANTHER" id="PTHR45008">
    <property type="entry name" value="PTS SYSTEM GLUCOSE-SPECIFIC EIIA COMPONENT"/>
    <property type="match status" value="1"/>
</dbReference>
<evidence type="ECO:0000256" key="3">
    <source>
        <dbReference type="ARBA" id="ARBA00022597"/>
    </source>
</evidence>
<evidence type="ECO:0000256" key="7">
    <source>
        <dbReference type="SAM" id="MobiDB-lite"/>
    </source>
</evidence>
<reference evidence="9 10" key="1">
    <citation type="journal article" date="2019" name="Int. J. Syst. Evol. Microbiol.">
        <title>The Global Catalogue of Microorganisms (GCM) 10K type strain sequencing project: providing services to taxonomists for standard genome sequencing and annotation.</title>
        <authorList>
            <consortium name="The Broad Institute Genomics Platform"/>
            <consortium name="The Broad Institute Genome Sequencing Center for Infectious Disease"/>
            <person name="Wu L."/>
            <person name="Ma J."/>
        </authorList>
    </citation>
    <scope>NUCLEOTIDE SEQUENCE [LARGE SCALE GENOMIC DNA]</scope>
    <source>
        <strain evidence="9 10">JCM 15481</strain>
    </source>
</reference>
<dbReference type="PROSITE" id="PS51093">
    <property type="entry name" value="PTS_EIIA_TYPE_1"/>
    <property type="match status" value="1"/>
</dbReference>
<feature type="compositionally biased region" description="Low complexity" evidence="7">
    <location>
        <begin position="25"/>
        <end position="40"/>
    </location>
</feature>
<comment type="caution">
    <text evidence="9">The sequence shown here is derived from an EMBL/GenBank/DDBJ whole genome shotgun (WGS) entry which is preliminary data.</text>
</comment>
<dbReference type="NCBIfam" id="TIGR00830">
    <property type="entry name" value="PTBA"/>
    <property type="match status" value="1"/>
</dbReference>
<proteinExistence type="predicted"/>
<dbReference type="Proteomes" id="UP001500443">
    <property type="component" value="Unassembled WGS sequence"/>
</dbReference>
<dbReference type="EMBL" id="BAAAPF010000330">
    <property type="protein sequence ID" value="GAA1502315.1"/>
    <property type="molecule type" value="Genomic_DNA"/>
</dbReference>
<dbReference type="Pfam" id="PF00358">
    <property type="entry name" value="PTS_EIIA_1"/>
    <property type="match status" value="1"/>
</dbReference>
<gene>
    <name evidence="9" type="ORF">GCM10009802_59310</name>
</gene>
<keyword evidence="5" id="KW-0598">Phosphotransferase system</keyword>
<keyword evidence="10" id="KW-1185">Reference proteome</keyword>
<name>A0ABN1ZQM4_9ACTN</name>
<evidence type="ECO:0000256" key="6">
    <source>
        <dbReference type="ARBA" id="ARBA00022777"/>
    </source>
</evidence>
<dbReference type="InterPro" id="IPR050890">
    <property type="entry name" value="PTS_EIIA_component"/>
</dbReference>
<keyword evidence="3" id="KW-0762">Sugar transport</keyword>
<sequence length="225" mass="22650">MRSDLTRRRARARAQAGPGRGPGWGPRAAPGAGRGCAPAGSTRCGTSSSDWLGFRSGAAPTDAGGAGPPLFPKGPGMTQVSSPLTGRAIGLAAVPDPVFSGAMVGPGTAVDPERGPAEAVAPVDGLVVSLHPHAFVVVDDDGHGVLTHLGIDTVQLAGEGFELLVAKGDRVTRGQPVVRWDTAAVEEAGKSPISPVVALEAAEDALSEVAQDGAVKAGETLFSWR</sequence>
<evidence type="ECO:0000256" key="4">
    <source>
        <dbReference type="ARBA" id="ARBA00022679"/>
    </source>
</evidence>
<evidence type="ECO:0000256" key="1">
    <source>
        <dbReference type="ARBA" id="ARBA00004496"/>
    </source>
</evidence>
<keyword evidence="6" id="KW-0418">Kinase</keyword>
<comment type="subcellular location">
    <subcellularLocation>
        <location evidence="1">Cytoplasm</location>
    </subcellularLocation>
</comment>